<name>A0A0D2DS52_9EURO</name>
<accession>A0A0D2DS52</accession>
<dbReference type="GO" id="GO:0020037">
    <property type="term" value="F:heme binding"/>
    <property type="evidence" value="ECO:0007669"/>
    <property type="project" value="InterPro"/>
</dbReference>
<dbReference type="Gene3D" id="1.10.630.10">
    <property type="entry name" value="Cytochrome P450"/>
    <property type="match status" value="1"/>
</dbReference>
<comment type="cofactor">
    <cofactor evidence="1">
        <name>heme</name>
        <dbReference type="ChEBI" id="CHEBI:30413"/>
    </cofactor>
</comment>
<evidence type="ECO:0000313" key="3">
    <source>
        <dbReference type="EMBL" id="KIW45833.1"/>
    </source>
</evidence>
<dbReference type="SUPFAM" id="SSF48264">
    <property type="entry name" value="Cytochrome P450"/>
    <property type="match status" value="1"/>
</dbReference>
<gene>
    <name evidence="3" type="ORF">PV06_01544</name>
</gene>
<dbReference type="HOGENOM" id="CLU_001570_31_0_1"/>
<dbReference type="InterPro" id="IPR050121">
    <property type="entry name" value="Cytochrome_P450_monoxygenase"/>
</dbReference>
<dbReference type="PRINTS" id="PR00385">
    <property type="entry name" value="P450"/>
</dbReference>
<dbReference type="PANTHER" id="PTHR24305">
    <property type="entry name" value="CYTOCHROME P450"/>
    <property type="match status" value="1"/>
</dbReference>
<keyword evidence="1" id="KW-0408">Iron</keyword>
<dbReference type="PANTHER" id="PTHR24305:SF87">
    <property type="entry name" value="CYTOCHROME P450 MONOOXYGENASE ALND-RELATED"/>
    <property type="match status" value="1"/>
</dbReference>
<dbReference type="InterPro" id="IPR002401">
    <property type="entry name" value="Cyt_P450_E_grp-I"/>
</dbReference>
<dbReference type="PRINTS" id="PR00463">
    <property type="entry name" value="EP450I"/>
</dbReference>
<dbReference type="GeneID" id="27353618"/>
<dbReference type="InterPro" id="IPR036396">
    <property type="entry name" value="Cyt_P450_sf"/>
</dbReference>
<dbReference type="STRING" id="215243.A0A0D2DS52"/>
<dbReference type="AlphaFoldDB" id="A0A0D2DS52"/>
<feature type="compositionally biased region" description="Polar residues" evidence="2">
    <location>
        <begin position="549"/>
        <end position="568"/>
    </location>
</feature>
<dbReference type="FunFam" id="1.10.630.10:FF:000090">
    <property type="entry name" value="Cytochrome P450 monooxygenase"/>
    <property type="match status" value="1"/>
</dbReference>
<proteinExistence type="predicted"/>
<reference evidence="3 4" key="1">
    <citation type="submission" date="2015-01" db="EMBL/GenBank/DDBJ databases">
        <title>The Genome Sequence of Exophiala oligosperma CBS72588.</title>
        <authorList>
            <consortium name="The Broad Institute Genomics Platform"/>
            <person name="Cuomo C."/>
            <person name="de Hoog S."/>
            <person name="Gorbushina A."/>
            <person name="Stielow B."/>
            <person name="Teixiera M."/>
            <person name="Abouelleil A."/>
            <person name="Chapman S.B."/>
            <person name="Priest M."/>
            <person name="Young S.K."/>
            <person name="Wortman J."/>
            <person name="Nusbaum C."/>
            <person name="Birren B."/>
        </authorList>
    </citation>
    <scope>NUCLEOTIDE SEQUENCE [LARGE SCALE GENOMIC DNA]</scope>
    <source>
        <strain evidence="3 4">CBS 72588</strain>
    </source>
</reference>
<evidence type="ECO:0000313" key="4">
    <source>
        <dbReference type="Proteomes" id="UP000053342"/>
    </source>
</evidence>
<dbReference type="EMBL" id="KN847333">
    <property type="protein sequence ID" value="KIW45833.1"/>
    <property type="molecule type" value="Genomic_DNA"/>
</dbReference>
<sequence>MAAIHFEFDVSTGSKTSFDLELDGVKDLTALKHTISYNYGVVQPEGLSFHSSDTPLNELADIKASKGKIGIKVDGHALREIPGPSGLPMVGNYFEVFPDHLGNNQRFFDKYGAIFKTNNMGKIVAQTNDPELAQICFSESEFFSKEIVPDHPLYPIKNQKAGVFLGDTDNPDWKVVHKFLPPALGPKAVRHYAPQMNSCCEESFPVFDEMEKADQAWNVYQYMLKLSSGTVGKIMLGKDLKHFTSVDAPLDRIVLAIAEVLAINKKIASRGEWYSHLPFGDPLRLKNLQQFMTDQIQEAINEANSSGTEDLQLQEAALKAANVVDYLVRATDGNGNRLPKENLVSATIVATGAGFTTTSSLLSWCLYGLVTYPGTQARILQELIDKDITDETSITADQIDELDELGKFVKEMQRRHNPSYQPGRTAQRDMILPGGYQVKKGTVVIPALHHIHNNPAIWENPARFDPDRWDTEQVKQRHKAAYIPFATGQRMCIGFNFALLEVKIFLCKLVYRYHWEKEGDMETEYDPFFQLIRPVNLYVKTQKRERWPSKTTQEGTDTNGSGQDTRES</sequence>
<dbReference type="CDD" id="cd00302">
    <property type="entry name" value="cytochrome_P450"/>
    <property type="match status" value="1"/>
</dbReference>
<evidence type="ECO:0008006" key="5">
    <source>
        <dbReference type="Google" id="ProtNLM"/>
    </source>
</evidence>
<evidence type="ECO:0000256" key="2">
    <source>
        <dbReference type="SAM" id="MobiDB-lite"/>
    </source>
</evidence>
<organism evidence="3 4">
    <name type="scientific">Exophiala oligosperma</name>
    <dbReference type="NCBI Taxonomy" id="215243"/>
    <lineage>
        <taxon>Eukaryota</taxon>
        <taxon>Fungi</taxon>
        <taxon>Dikarya</taxon>
        <taxon>Ascomycota</taxon>
        <taxon>Pezizomycotina</taxon>
        <taxon>Eurotiomycetes</taxon>
        <taxon>Chaetothyriomycetidae</taxon>
        <taxon>Chaetothyriales</taxon>
        <taxon>Herpotrichiellaceae</taxon>
        <taxon>Exophiala</taxon>
    </lineage>
</organism>
<dbReference type="Pfam" id="PF00067">
    <property type="entry name" value="p450"/>
    <property type="match status" value="1"/>
</dbReference>
<keyword evidence="1" id="KW-0479">Metal-binding</keyword>
<evidence type="ECO:0000256" key="1">
    <source>
        <dbReference type="PIRSR" id="PIRSR602401-1"/>
    </source>
</evidence>
<keyword evidence="1" id="KW-0349">Heme</keyword>
<dbReference type="InterPro" id="IPR001128">
    <property type="entry name" value="Cyt_P450"/>
</dbReference>
<keyword evidence="4" id="KW-1185">Reference proteome</keyword>
<dbReference type="GO" id="GO:0005506">
    <property type="term" value="F:iron ion binding"/>
    <property type="evidence" value="ECO:0007669"/>
    <property type="project" value="InterPro"/>
</dbReference>
<feature type="binding site" description="axial binding residue" evidence="1">
    <location>
        <position position="492"/>
    </location>
    <ligand>
        <name>heme</name>
        <dbReference type="ChEBI" id="CHEBI:30413"/>
    </ligand>
    <ligandPart>
        <name>Fe</name>
        <dbReference type="ChEBI" id="CHEBI:18248"/>
    </ligandPart>
</feature>
<dbReference type="VEuPathDB" id="FungiDB:PV06_01544"/>
<feature type="region of interest" description="Disordered" evidence="2">
    <location>
        <begin position="544"/>
        <end position="568"/>
    </location>
</feature>
<dbReference type="GO" id="GO:0016705">
    <property type="term" value="F:oxidoreductase activity, acting on paired donors, with incorporation or reduction of molecular oxygen"/>
    <property type="evidence" value="ECO:0007669"/>
    <property type="project" value="InterPro"/>
</dbReference>
<dbReference type="Proteomes" id="UP000053342">
    <property type="component" value="Unassembled WGS sequence"/>
</dbReference>
<dbReference type="OrthoDB" id="1470350at2759"/>
<protein>
    <recommendedName>
        <fullName evidence="5">Cytochrome P450 monooxygenase</fullName>
    </recommendedName>
</protein>
<dbReference type="RefSeq" id="XP_016266049.1">
    <property type="nucleotide sequence ID" value="XM_016402152.1"/>
</dbReference>
<dbReference type="GO" id="GO:0004497">
    <property type="term" value="F:monooxygenase activity"/>
    <property type="evidence" value="ECO:0007669"/>
    <property type="project" value="InterPro"/>
</dbReference>